<dbReference type="Pfam" id="PF00763">
    <property type="entry name" value="THF_DHG_CYH"/>
    <property type="match status" value="1"/>
</dbReference>
<keyword evidence="3" id="KW-0658">Purine biosynthesis</keyword>
<evidence type="ECO:0000313" key="8">
    <source>
        <dbReference type="Proteomes" id="UP000597761"/>
    </source>
</evidence>
<dbReference type="PRINTS" id="PR00085">
    <property type="entry name" value="THFDHDRGNASE"/>
</dbReference>
<dbReference type="Proteomes" id="UP000597761">
    <property type="component" value="Unassembled WGS sequence"/>
</dbReference>
<dbReference type="InterPro" id="IPR046346">
    <property type="entry name" value="Aminoacid_DH-like_N_sf"/>
</dbReference>
<comment type="caution">
    <text evidence="7">The sequence shown here is derived from an EMBL/GenBank/DDBJ whole genome shotgun (WGS) entry which is preliminary data.</text>
</comment>
<keyword evidence="4" id="KW-0486">Methionine biosynthesis</keyword>
<dbReference type="Pfam" id="PF02882">
    <property type="entry name" value="THF_DHG_CYH_C"/>
    <property type="match status" value="1"/>
</dbReference>
<keyword evidence="1" id="KW-0554">One-carbon metabolism</keyword>
<dbReference type="EMBL" id="BMJI01000001">
    <property type="protein sequence ID" value="GGC77558.1"/>
    <property type="molecule type" value="Genomic_DNA"/>
</dbReference>
<dbReference type="InterPro" id="IPR020631">
    <property type="entry name" value="THF_DH/CycHdrlase_NAD-bd_dom"/>
</dbReference>
<keyword evidence="2" id="KW-0028">Amino-acid biosynthesis</keyword>
<name>A0ABQ1NHR0_9MICC</name>
<evidence type="ECO:0000256" key="3">
    <source>
        <dbReference type="ARBA" id="ARBA00022755"/>
    </source>
</evidence>
<reference evidence="8" key="1">
    <citation type="journal article" date="2019" name="Int. J. Syst. Evol. Microbiol.">
        <title>The Global Catalogue of Microorganisms (GCM) 10K type strain sequencing project: providing services to taxonomists for standard genome sequencing and annotation.</title>
        <authorList>
            <consortium name="The Broad Institute Genomics Platform"/>
            <consortium name="The Broad Institute Genome Sequencing Center for Infectious Disease"/>
            <person name="Wu L."/>
            <person name="Ma J."/>
        </authorList>
    </citation>
    <scope>NUCLEOTIDE SEQUENCE [LARGE SCALE GENOMIC DNA]</scope>
    <source>
        <strain evidence="8">CGMCC 1.15480</strain>
    </source>
</reference>
<proteinExistence type="predicted"/>
<dbReference type="SUPFAM" id="SSF53223">
    <property type="entry name" value="Aminoacid dehydrogenase-like, N-terminal domain"/>
    <property type="match status" value="1"/>
</dbReference>
<evidence type="ECO:0000256" key="1">
    <source>
        <dbReference type="ARBA" id="ARBA00022563"/>
    </source>
</evidence>
<gene>
    <name evidence="7" type="primary">mtd</name>
    <name evidence="7" type="ORF">GCM10011512_00100</name>
</gene>
<evidence type="ECO:0000256" key="2">
    <source>
        <dbReference type="ARBA" id="ARBA00022605"/>
    </source>
</evidence>
<protein>
    <submittedName>
        <fullName evidence="7">Methylenetetrahydrofolate dehydrogenase</fullName>
    </submittedName>
</protein>
<evidence type="ECO:0000313" key="7">
    <source>
        <dbReference type="EMBL" id="GGC77558.1"/>
    </source>
</evidence>
<sequence length="314" mass="34488">MTCAPRSPTRRRTDVTATIIDPAELAADYRARLRGELGRLDHRVRIVGLLAQESGPAATYARYTQRGCESVGIDFDLRRVDPADAERAIGEANADPDVHGIFLYYPLHGPDGDRWLRELVDPRKDVEGMHSFWSRYLYENRRYLDEGRTTPAILPCTPLALLKLLQRAGLSDSDADAPLRGITACVINRSEIVGRPLSAMLANDGAEVISIDIDGALLFAPAIGRQSHVIQPTSMDRREALARADVVVTGVPSRDFDLIGPDEIKPGAICANFAEFRNFTDEIVTTAGAFIPRVGPMTVAMAMRNAVRLHTTVQ</sequence>
<evidence type="ECO:0000256" key="4">
    <source>
        <dbReference type="ARBA" id="ARBA00023167"/>
    </source>
</evidence>
<organism evidence="7 8">
    <name type="scientific">Tersicoccus solisilvae</name>
    <dbReference type="NCBI Taxonomy" id="1882339"/>
    <lineage>
        <taxon>Bacteria</taxon>
        <taxon>Bacillati</taxon>
        <taxon>Actinomycetota</taxon>
        <taxon>Actinomycetes</taxon>
        <taxon>Micrococcales</taxon>
        <taxon>Micrococcaceae</taxon>
        <taxon>Tersicoccus</taxon>
    </lineage>
</organism>
<dbReference type="PANTHER" id="PTHR48099">
    <property type="entry name" value="C-1-TETRAHYDROFOLATE SYNTHASE, CYTOPLASMIC-RELATED"/>
    <property type="match status" value="1"/>
</dbReference>
<dbReference type="Gene3D" id="3.40.50.720">
    <property type="entry name" value="NAD(P)-binding Rossmann-like Domain"/>
    <property type="match status" value="1"/>
</dbReference>
<evidence type="ECO:0000259" key="6">
    <source>
        <dbReference type="Pfam" id="PF02882"/>
    </source>
</evidence>
<feature type="domain" description="Tetrahydrofolate dehydrogenase/cyclohydrolase catalytic" evidence="5">
    <location>
        <begin position="20"/>
        <end position="127"/>
    </location>
</feature>
<dbReference type="Gene3D" id="3.40.50.10860">
    <property type="entry name" value="Leucine Dehydrogenase, chain A, domain 1"/>
    <property type="match status" value="1"/>
</dbReference>
<feature type="domain" description="Tetrahydrofolate dehydrogenase/cyclohydrolase NAD(P)-binding" evidence="6">
    <location>
        <begin position="155"/>
        <end position="310"/>
    </location>
</feature>
<evidence type="ECO:0000259" key="5">
    <source>
        <dbReference type="Pfam" id="PF00763"/>
    </source>
</evidence>
<dbReference type="PANTHER" id="PTHR48099:SF3">
    <property type="entry name" value="METHYLENETETRAHYDROFOLATE DEHYDROGENASE [NAD(+)]"/>
    <property type="match status" value="1"/>
</dbReference>
<keyword evidence="8" id="KW-1185">Reference proteome</keyword>
<dbReference type="InterPro" id="IPR020630">
    <property type="entry name" value="THF_DH/CycHdrlase_cat_dom"/>
</dbReference>
<dbReference type="InterPro" id="IPR000672">
    <property type="entry name" value="THF_DH/CycHdrlase"/>
</dbReference>
<dbReference type="InterPro" id="IPR036291">
    <property type="entry name" value="NAD(P)-bd_dom_sf"/>
</dbReference>
<accession>A0ABQ1NHR0</accession>
<dbReference type="SUPFAM" id="SSF51735">
    <property type="entry name" value="NAD(P)-binding Rossmann-fold domains"/>
    <property type="match status" value="1"/>
</dbReference>